<dbReference type="GO" id="GO:0004197">
    <property type="term" value="F:cysteine-type endopeptidase activity"/>
    <property type="evidence" value="ECO:0007669"/>
    <property type="project" value="InterPro"/>
</dbReference>
<name>A0AAQ4D6L0_AMBAM</name>
<dbReference type="Proteomes" id="UP001321473">
    <property type="component" value="Unassembled WGS sequence"/>
</dbReference>
<dbReference type="EMBL" id="JARKHS020034477">
    <property type="protein sequence ID" value="KAK8758100.1"/>
    <property type="molecule type" value="Genomic_DNA"/>
</dbReference>
<accession>A0AAQ4D6L0</accession>
<reference evidence="2 3" key="1">
    <citation type="journal article" date="2023" name="Arcadia Sci">
        <title>De novo assembly of a long-read Amblyomma americanum tick genome.</title>
        <authorList>
            <person name="Chou S."/>
            <person name="Poskanzer K.E."/>
            <person name="Rollins M."/>
            <person name="Thuy-Boun P.S."/>
        </authorList>
    </citation>
    <scope>NUCLEOTIDE SEQUENCE [LARGE SCALE GENOMIC DNA]</scope>
    <source>
        <strain evidence="2">F_SG_1</strain>
        <tissue evidence="2">Salivary glands</tissue>
    </source>
</reference>
<dbReference type="GO" id="GO:0006508">
    <property type="term" value="P:proteolysis"/>
    <property type="evidence" value="ECO:0007669"/>
    <property type="project" value="InterPro"/>
</dbReference>
<proteinExistence type="predicted"/>
<dbReference type="PROSITE" id="PS51700">
    <property type="entry name" value="SEPARIN"/>
    <property type="match status" value="1"/>
</dbReference>
<protein>
    <recommendedName>
        <fullName evidence="1">Peptidase C50 domain-containing protein</fullName>
    </recommendedName>
</protein>
<dbReference type="InterPro" id="IPR030397">
    <property type="entry name" value="SEPARIN_core_dom"/>
</dbReference>
<comment type="caution">
    <text evidence="2">The sequence shown here is derived from an EMBL/GenBank/DDBJ whole genome shotgun (WGS) entry which is preliminary data.</text>
</comment>
<feature type="domain" description="Peptidase C50" evidence="1">
    <location>
        <begin position="25"/>
        <end position="136"/>
    </location>
</feature>
<dbReference type="Pfam" id="PF03568">
    <property type="entry name" value="Separin_C"/>
    <property type="match status" value="1"/>
</dbReference>
<dbReference type="AlphaFoldDB" id="A0AAQ4D6L0"/>
<evidence type="ECO:0000313" key="3">
    <source>
        <dbReference type="Proteomes" id="UP001321473"/>
    </source>
</evidence>
<evidence type="ECO:0000259" key="1">
    <source>
        <dbReference type="PROSITE" id="PS51700"/>
    </source>
</evidence>
<sequence>MCFSHSKTTGAWGELLSLRASILLQLSEAHLLRKSYSSSLERADEGLKLVSLNGCGSKSHWKTFASLAHQKVKVLVTMSCKARDCSSNLKGGSLCYCGHGSGREYLMSEVFEQMHCHACSILMGCGSGRLKFFGPKIEPFGVVLQYWIGGRYGALQQVECAVNGEAVFTCSVQM</sequence>
<organism evidence="2 3">
    <name type="scientific">Amblyomma americanum</name>
    <name type="common">Lone star tick</name>
    <dbReference type="NCBI Taxonomy" id="6943"/>
    <lineage>
        <taxon>Eukaryota</taxon>
        <taxon>Metazoa</taxon>
        <taxon>Ecdysozoa</taxon>
        <taxon>Arthropoda</taxon>
        <taxon>Chelicerata</taxon>
        <taxon>Arachnida</taxon>
        <taxon>Acari</taxon>
        <taxon>Parasitiformes</taxon>
        <taxon>Ixodida</taxon>
        <taxon>Ixodoidea</taxon>
        <taxon>Ixodidae</taxon>
        <taxon>Amblyomminae</taxon>
        <taxon>Amblyomma</taxon>
    </lineage>
</organism>
<evidence type="ECO:0000313" key="2">
    <source>
        <dbReference type="EMBL" id="KAK8758100.1"/>
    </source>
</evidence>
<gene>
    <name evidence="2" type="ORF">V5799_004275</name>
</gene>
<keyword evidence="3" id="KW-1185">Reference proteome</keyword>